<evidence type="ECO:0000313" key="2">
    <source>
        <dbReference type="Proteomes" id="UP000250043"/>
    </source>
</evidence>
<reference evidence="1 2" key="1">
    <citation type="submission" date="2016-07" db="EMBL/GenBank/DDBJ databases">
        <title>Draft genome of the white-rot fungus Obba rivulosa 3A-2.</title>
        <authorList>
            <consortium name="DOE Joint Genome Institute"/>
            <person name="Miettinen O."/>
            <person name="Riley R."/>
            <person name="Acob R."/>
            <person name="Barry K."/>
            <person name="Cullen D."/>
            <person name="De Vries R."/>
            <person name="Hainaut M."/>
            <person name="Hatakka A."/>
            <person name="Henrissat B."/>
            <person name="Hilden K."/>
            <person name="Kuo R."/>
            <person name="Labutti K."/>
            <person name="Lipzen A."/>
            <person name="Makela M.R."/>
            <person name="Sandor L."/>
            <person name="Spatafora J.W."/>
            <person name="Grigoriev I.V."/>
            <person name="Hibbett D.S."/>
        </authorList>
    </citation>
    <scope>NUCLEOTIDE SEQUENCE [LARGE SCALE GENOMIC DNA]</scope>
    <source>
        <strain evidence="1 2">3A-2</strain>
    </source>
</reference>
<dbReference type="Proteomes" id="UP000250043">
    <property type="component" value="Unassembled WGS sequence"/>
</dbReference>
<sequence>MLPFQITLFALAAYLGVFGSNLASVRTLELSLRILGDVISAELLTVRTDIDHFIASVDIRTYLSPLALSSVEDFVTNTLQPALHDTLDASVLQSSNARIAIADFIHPCGCSCECEMVSAEDVVTELGVPVITSEPGEPIQYVLPLLEPEPAQFLGILPSEPFKWPGTQGFLDVADSPRDIGGLLVPPSTPPPISTHFLSYSSSTRKRRALASRAKPIDVYATTPSAHPHCNGQTRRLQL</sequence>
<gene>
    <name evidence="1" type="ORF">OBBRIDRAFT_419776</name>
</gene>
<proteinExistence type="predicted"/>
<organism evidence="1 2">
    <name type="scientific">Obba rivulosa</name>
    <dbReference type="NCBI Taxonomy" id="1052685"/>
    <lineage>
        <taxon>Eukaryota</taxon>
        <taxon>Fungi</taxon>
        <taxon>Dikarya</taxon>
        <taxon>Basidiomycota</taxon>
        <taxon>Agaricomycotina</taxon>
        <taxon>Agaricomycetes</taxon>
        <taxon>Polyporales</taxon>
        <taxon>Gelatoporiaceae</taxon>
        <taxon>Obba</taxon>
    </lineage>
</organism>
<protein>
    <submittedName>
        <fullName evidence="1">Uncharacterized protein</fullName>
    </submittedName>
</protein>
<name>A0A8E2AH24_9APHY</name>
<dbReference type="AlphaFoldDB" id="A0A8E2AH24"/>
<keyword evidence="2" id="KW-1185">Reference proteome</keyword>
<evidence type="ECO:0000313" key="1">
    <source>
        <dbReference type="EMBL" id="OCH84316.1"/>
    </source>
</evidence>
<accession>A0A8E2AH24</accession>
<dbReference type="EMBL" id="KV722690">
    <property type="protein sequence ID" value="OCH84316.1"/>
    <property type="molecule type" value="Genomic_DNA"/>
</dbReference>